<dbReference type="EMBL" id="RDQH01000328">
    <property type="protein sequence ID" value="RXI06514.1"/>
    <property type="molecule type" value="Genomic_DNA"/>
</dbReference>
<protein>
    <submittedName>
        <fullName evidence="1">Uncharacterized protein</fullName>
    </submittedName>
</protein>
<evidence type="ECO:0000313" key="2">
    <source>
        <dbReference type="Proteomes" id="UP000290289"/>
    </source>
</evidence>
<keyword evidence="2" id="KW-1185">Reference proteome</keyword>
<dbReference type="AlphaFoldDB" id="A0A498KJD2"/>
<accession>A0A498KJD2</accession>
<sequence length="111" mass="12281">MGDVGSYNRPPLGPNILNFLVGHPSWDCSRANSLNFRVSMEPEANELPKDLVLGRDENIHVRLTESSPLGDVGSYTVTPPKIFSSNCYRLLCKQPCAMGIAHRAKQNLDKL</sequence>
<name>A0A498KJD2_MALDO</name>
<organism evidence="1 2">
    <name type="scientific">Malus domestica</name>
    <name type="common">Apple</name>
    <name type="synonym">Pyrus malus</name>
    <dbReference type="NCBI Taxonomy" id="3750"/>
    <lineage>
        <taxon>Eukaryota</taxon>
        <taxon>Viridiplantae</taxon>
        <taxon>Streptophyta</taxon>
        <taxon>Embryophyta</taxon>
        <taxon>Tracheophyta</taxon>
        <taxon>Spermatophyta</taxon>
        <taxon>Magnoliopsida</taxon>
        <taxon>eudicotyledons</taxon>
        <taxon>Gunneridae</taxon>
        <taxon>Pentapetalae</taxon>
        <taxon>rosids</taxon>
        <taxon>fabids</taxon>
        <taxon>Rosales</taxon>
        <taxon>Rosaceae</taxon>
        <taxon>Amygdaloideae</taxon>
        <taxon>Maleae</taxon>
        <taxon>Malus</taxon>
    </lineage>
</organism>
<dbReference type="Proteomes" id="UP000290289">
    <property type="component" value="Chromosome 2"/>
</dbReference>
<proteinExistence type="predicted"/>
<gene>
    <name evidence="1" type="ORF">DVH24_025650</name>
</gene>
<evidence type="ECO:0000313" key="1">
    <source>
        <dbReference type="EMBL" id="RXI06514.1"/>
    </source>
</evidence>
<reference evidence="1 2" key="1">
    <citation type="submission" date="2018-10" db="EMBL/GenBank/DDBJ databases">
        <title>A high-quality apple genome assembly.</title>
        <authorList>
            <person name="Hu J."/>
        </authorList>
    </citation>
    <scope>NUCLEOTIDE SEQUENCE [LARGE SCALE GENOMIC DNA]</scope>
    <source>
        <strain evidence="2">cv. HFTH1</strain>
        <tissue evidence="1">Young leaf</tissue>
    </source>
</reference>
<comment type="caution">
    <text evidence="1">The sequence shown here is derived from an EMBL/GenBank/DDBJ whole genome shotgun (WGS) entry which is preliminary data.</text>
</comment>